<feature type="signal peptide" evidence="1">
    <location>
        <begin position="1"/>
        <end position="18"/>
    </location>
</feature>
<dbReference type="Proteomes" id="UP000054279">
    <property type="component" value="Unassembled WGS sequence"/>
</dbReference>
<reference evidence="2 3" key="1">
    <citation type="submission" date="2014-06" db="EMBL/GenBank/DDBJ databases">
        <title>Evolutionary Origins and Diversification of the Mycorrhizal Mutualists.</title>
        <authorList>
            <consortium name="DOE Joint Genome Institute"/>
            <consortium name="Mycorrhizal Genomics Consortium"/>
            <person name="Kohler A."/>
            <person name="Kuo A."/>
            <person name="Nagy L.G."/>
            <person name="Floudas D."/>
            <person name="Copeland A."/>
            <person name="Barry K.W."/>
            <person name="Cichocki N."/>
            <person name="Veneault-Fourrey C."/>
            <person name="LaButti K."/>
            <person name="Lindquist E.A."/>
            <person name="Lipzen A."/>
            <person name="Lundell T."/>
            <person name="Morin E."/>
            <person name="Murat C."/>
            <person name="Riley R."/>
            <person name="Ohm R."/>
            <person name="Sun H."/>
            <person name="Tunlid A."/>
            <person name="Henrissat B."/>
            <person name="Grigoriev I.V."/>
            <person name="Hibbett D.S."/>
            <person name="Martin F."/>
        </authorList>
    </citation>
    <scope>NUCLEOTIDE SEQUENCE [LARGE SCALE GENOMIC DNA]</scope>
    <source>
        <strain evidence="2 3">SS14</strain>
    </source>
</reference>
<keyword evidence="1" id="KW-0732">Signal</keyword>
<sequence length="49" mass="5521">MLLLCLFGLLAAFPPYLAHYHAMIDFQLSWNLFGGRRQDGVDIGIQLLA</sequence>
<evidence type="ECO:0000313" key="3">
    <source>
        <dbReference type="Proteomes" id="UP000054279"/>
    </source>
</evidence>
<organism evidence="2 3">
    <name type="scientific">Sphaerobolus stellatus (strain SS14)</name>
    <dbReference type="NCBI Taxonomy" id="990650"/>
    <lineage>
        <taxon>Eukaryota</taxon>
        <taxon>Fungi</taxon>
        <taxon>Dikarya</taxon>
        <taxon>Basidiomycota</taxon>
        <taxon>Agaricomycotina</taxon>
        <taxon>Agaricomycetes</taxon>
        <taxon>Phallomycetidae</taxon>
        <taxon>Geastrales</taxon>
        <taxon>Sphaerobolaceae</taxon>
        <taxon>Sphaerobolus</taxon>
    </lineage>
</organism>
<keyword evidence="3" id="KW-1185">Reference proteome</keyword>
<accession>A0A0C9VNW5</accession>
<feature type="chain" id="PRO_5002205533" evidence="1">
    <location>
        <begin position="19"/>
        <end position="49"/>
    </location>
</feature>
<gene>
    <name evidence="2" type="ORF">M422DRAFT_257382</name>
</gene>
<dbReference type="EMBL" id="KN837149">
    <property type="protein sequence ID" value="KIJ39785.1"/>
    <property type="molecule type" value="Genomic_DNA"/>
</dbReference>
<proteinExistence type="predicted"/>
<evidence type="ECO:0000313" key="2">
    <source>
        <dbReference type="EMBL" id="KIJ39785.1"/>
    </source>
</evidence>
<evidence type="ECO:0000256" key="1">
    <source>
        <dbReference type="SAM" id="SignalP"/>
    </source>
</evidence>
<name>A0A0C9VNW5_SPHS4</name>
<protein>
    <submittedName>
        <fullName evidence="2">Uncharacterized protein</fullName>
    </submittedName>
</protein>
<dbReference type="HOGENOM" id="CLU_3143962_0_0_1"/>
<dbReference type="AlphaFoldDB" id="A0A0C9VNW5"/>